<organism evidence="2 3">
    <name type="scientific">Acinetobacter boissieri</name>
    <dbReference type="NCBI Taxonomy" id="1219383"/>
    <lineage>
        <taxon>Bacteria</taxon>
        <taxon>Pseudomonadati</taxon>
        <taxon>Pseudomonadota</taxon>
        <taxon>Gammaproteobacteria</taxon>
        <taxon>Moraxellales</taxon>
        <taxon>Moraxellaceae</taxon>
        <taxon>Acinetobacter</taxon>
    </lineage>
</organism>
<feature type="transmembrane region" description="Helical" evidence="1">
    <location>
        <begin position="42"/>
        <end position="61"/>
    </location>
</feature>
<evidence type="ECO:0000313" key="2">
    <source>
        <dbReference type="EMBL" id="SDB89800.1"/>
    </source>
</evidence>
<keyword evidence="1" id="KW-0812">Transmembrane</keyword>
<accession>A0A1G6H693</accession>
<name>A0A1G6H693_9GAMM</name>
<evidence type="ECO:0000256" key="1">
    <source>
        <dbReference type="SAM" id="Phobius"/>
    </source>
</evidence>
<sequence length="142" mass="16359">MMNIIELTHAFFRYYKHIDITSSVFLLTFLVLGYFSDLSYGVIGLLFTQVLLAVAIKYYSFRLSIDEQIFRSFIHQPSEIACQQAENIDQSLALLKLATPLTPTRSWQARCVATLKLIKIQFSLFFIQVLVAFVSVIFFNNT</sequence>
<keyword evidence="1" id="KW-1133">Transmembrane helix</keyword>
<evidence type="ECO:0000313" key="3">
    <source>
        <dbReference type="Proteomes" id="UP000242501"/>
    </source>
</evidence>
<proteinExistence type="predicted"/>
<dbReference type="RefSeq" id="WP_092747362.1">
    <property type="nucleotide sequence ID" value="NZ_FMYL01000004.1"/>
</dbReference>
<reference evidence="3" key="1">
    <citation type="submission" date="2016-09" db="EMBL/GenBank/DDBJ databases">
        <authorList>
            <person name="Varghese N."/>
            <person name="Submissions S."/>
        </authorList>
    </citation>
    <scope>NUCLEOTIDE SEQUENCE [LARGE SCALE GENOMIC DNA]</scope>
    <source>
        <strain evidence="3">ANC 4422</strain>
    </source>
</reference>
<gene>
    <name evidence="2" type="ORF">SAMN05421733_10454</name>
</gene>
<protein>
    <submittedName>
        <fullName evidence="2">Uncharacterized protein</fullName>
    </submittedName>
</protein>
<keyword evidence="3" id="KW-1185">Reference proteome</keyword>
<dbReference type="Proteomes" id="UP000242501">
    <property type="component" value="Unassembled WGS sequence"/>
</dbReference>
<keyword evidence="1" id="KW-0472">Membrane</keyword>
<feature type="transmembrane region" description="Helical" evidence="1">
    <location>
        <begin position="120"/>
        <end position="139"/>
    </location>
</feature>
<dbReference type="EMBL" id="FMYL01000004">
    <property type="protein sequence ID" value="SDB89800.1"/>
    <property type="molecule type" value="Genomic_DNA"/>
</dbReference>
<dbReference type="STRING" id="1219383.SAMN05421733_10454"/>
<feature type="transmembrane region" description="Helical" evidence="1">
    <location>
        <begin position="20"/>
        <end position="36"/>
    </location>
</feature>
<dbReference type="AlphaFoldDB" id="A0A1G6H693"/>